<dbReference type="GO" id="GO:0042242">
    <property type="term" value="F:cobyrinic acid a,c-diamide synthase activity"/>
    <property type="evidence" value="ECO:0007669"/>
    <property type="project" value="InterPro"/>
</dbReference>
<keyword evidence="5" id="KW-0460">Magnesium</keyword>
<evidence type="ECO:0000256" key="5">
    <source>
        <dbReference type="ARBA" id="ARBA00022842"/>
    </source>
</evidence>
<dbReference type="PANTHER" id="PTHR43873">
    <property type="entry name" value="COBYRINATE A,C-DIAMIDE SYNTHASE"/>
    <property type="match status" value="1"/>
</dbReference>
<feature type="domain" description="CobQ/CobB/MinD/ParA nucleotide binding" evidence="7">
    <location>
        <begin position="9"/>
        <end position="165"/>
    </location>
</feature>
<comment type="cofactor">
    <cofactor evidence="1">
        <name>Mg(2+)</name>
        <dbReference type="ChEBI" id="CHEBI:18420"/>
    </cofactor>
</comment>
<comment type="caution">
    <text evidence="9">The sequence shown here is derived from an EMBL/GenBank/DDBJ whole genome shotgun (WGS) entry which is preliminary data.</text>
</comment>
<dbReference type="Pfam" id="PF07685">
    <property type="entry name" value="GATase_3"/>
    <property type="match status" value="1"/>
</dbReference>
<proteinExistence type="inferred from homology"/>
<dbReference type="PANTHER" id="PTHR43873:SF1">
    <property type="entry name" value="COBYRINATE A,C-DIAMIDE SYNTHASE"/>
    <property type="match status" value="1"/>
</dbReference>
<evidence type="ECO:0000256" key="1">
    <source>
        <dbReference type="ARBA" id="ARBA00001946"/>
    </source>
</evidence>
<evidence type="ECO:0000259" key="8">
    <source>
        <dbReference type="Pfam" id="PF07685"/>
    </source>
</evidence>
<gene>
    <name evidence="9" type="primary">cobB_20</name>
    <name evidence="9" type="ORF">GALL_435230</name>
</gene>
<dbReference type="InterPro" id="IPR027417">
    <property type="entry name" value="P-loop_NTPase"/>
</dbReference>
<dbReference type="SUPFAM" id="SSF52540">
    <property type="entry name" value="P-loop containing nucleoside triphosphate hydrolases"/>
    <property type="match status" value="1"/>
</dbReference>
<dbReference type="NCBIfam" id="TIGR00379">
    <property type="entry name" value="cobB"/>
    <property type="match status" value="1"/>
</dbReference>
<organism evidence="9">
    <name type="scientific">mine drainage metagenome</name>
    <dbReference type="NCBI Taxonomy" id="410659"/>
    <lineage>
        <taxon>unclassified sequences</taxon>
        <taxon>metagenomes</taxon>
        <taxon>ecological metagenomes</taxon>
    </lineage>
</organism>
<evidence type="ECO:0000256" key="4">
    <source>
        <dbReference type="ARBA" id="ARBA00022840"/>
    </source>
</evidence>
<dbReference type="InterPro" id="IPR029062">
    <property type="entry name" value="Class_I_gatase-like"/>
</dbReference>
<dbReference type="GO" id="GO:0005524">
    <property type="term" value="F:ATP binding"/>
    <property type="evidence" value="ECO:0007669"/>
    <property type="project" value="UniProtKB-KW"/>
</dbReference>
<sequence length="428" mass="45572">MNVRCPAFLVTAPASGHGKTSVTAALARYHSRKGLRVRCFKTGPDFIDPTILAQASGQPVYNLDTWIMGEDHCRRLLYEAATESDLILVEGVMGLFDGTPSSADLAELFGLPILPVIDASSMAQTFAAVLHGLATFRDTLNVAGAVANRVGSARHAELLQTGLAPGFSLAKLPRNPQATLPGRHLGLQLANEIADIGFRLDQLADAIGDTCLADLPELVAFIPPGSAPALQPKLQGKTIAVARDQAFCFLYAQNVELLRAMGANVVFFSPLADARLPVADSIYLPGGYPELYGDLLSGNVILQEDIRTHVAQGKPLLAECGGMLYLAEALLDSDGQSHDLLGLLPGIATMQKKLSAIGSQQAVLHGQIIRGHTFHYSTLNTPLQTICHAQTQDGRAGEAIYRLGSVTASYLHFYFPSNPEVAAGLFLP</sequence>
<reference evidence="9" key="1">
    <citation type="submission" date="2016-10" db="EMBL/GenBank/DDBJ databases">
        <title>Sequence of Gallionella enrichment culture.</title>
        <authorList>
            <person name="Poehlein A."/>
            <person name="Muehling M."/>
            <person name="Daniel R."/>
        </authorList>
    </citation>
    <scope>NUCLEOTIDE SEQUENCE</scope>
</reference>
<evidence type="ECO:0000256" key="2">
    <source>
        <dbReference type="ARBA" id="ARBA00022598"/>
    </source>
</evidence>
<keyword evidence="6" id="KW-0315">Glutamine amidotransferase</keyword>
<dbReference type="NCBIfam" id="NF002204">
    <property type="entry name" value="PRK01077.1"/>
    <property type="match status" value="1"/>
</dbReference>
<dbReference type="Gene3D" id="3.40.50.300">
    <property type="entry name" value="P-loop containing nucleotide triphosphate hydrolases"/>
    <property type="match status" value="1"/>
</dbReference>
<dbReference type="Pfam" id="PF01656">
    <property type="entry name" value="CbiA"/>
    <property type="match status" value="1"/>
</dbReference>
<dbReference type="InterPro" id="IPR011698">
    <property type="entry name" value="GATase_3"/>
</dbReference>
<evidence type="ECO:0000256" key="3">
    <source>
        <dbReference type="ARBA" id="ARBA00022741"/>
    </source>
</evidence>
<evidence type="ECO:0000313" key="9">
    <source>
        <dbReference type="EMBL" id="OIQ74819.1"/>
    </source>
</evidence>
<dbReference type="Gene3D" id="3.40.50.880">
    <property type="match status" value="1"/>
</dbReference>
<protein>
    <submittedName>
        <fullName evidence="9">Cobyrinic acid A,C-diamide synthase</fullName>
    </submittedName>
</protein>
<dbReference type="AlphaFoldDB" id="A0A1J5QBE3"/>
<evidence type="ECO:0000259" key="7">
    <source>
        <dbReference type="Pfam" id="PF01656"/>
    </source>
</evidence>
<dbReference type="InterPro" id="IPR004484">
    <property type="entry name" value="CbiA/CobB_synth"/>
</dbReference>
<name>A0A1J5QBE3_9ZZZZ</name>
<keyword evidence="3" id="KW-0547">Nucleotide-binding</keyword>
<dbReference type="CDD" id="cd03130">
    <property type="entry name" value="GATase1_CobB"/>
    <property type="match status" value="1"/>
</dbReference>
<keyword evidence="2" id="KW-0436">Ligase</keyword>
<dbReference type="HAMAP" id="MF_00027">
    <property type="entry name" value="CobB_CbiA"/>
    <property type="match status" value="1"/>
</dbReference>
<evidence type="ECO:0000256" key="6">
    <source>
        <dbReference type="ARBA" id="ARBA00022962"/>
    </source>
</evidence>
<dbReference type="InterPro" id="IPR002586">
    <property type="entry name" value="CobQ/CobB/MinD/ParA_Nub-bd_dom"/>
</dbReference>
<feature type="domain" description="CobB/CobQ-like glutamine amidotransferase" evidence="8">
    <location>
        <begin position="238"/>
        <end position="418"/>
    </location>
</feature>
<dbReference type="PROSITE" id="PS51274">
    <property type="entry name" value="GATASE_COBBQ"/>
    <property type="match status" value="1"/>
</dbReference>
<dbReference type="SUPFAM" id="SSF52317">
    <property type="entry name" value="Class I glutamine amidotransferase-like"/>
    <property type="match status" value="1"/>
</dbReference>
<accession>A0A1J5QBE3</accession>
<keyword evidence="4" id="KW-0067">ATP-binding</keyword>
<dbReference type="EMBL" id="MLJW01002375">
    <property type="protein sequence ID" value="OIQ74819.1"/>
    <property type="molecule type" value="Genomic_DNA"/>
</dbReference>